<evidence type="ECO:0000313" key="2">
    <source>
        <dbReference type="Proteomes" id="UP001219630"/>
    </source>
</evidence>
<gene>
    <name evidence="1" type="ORF">O1Q98_09470</name>
</gene>
<dbReference type="Proteomes" id="UP001219630">
    <property type="component" value="Chromosome"/>
</dbReference>
<dbReference type="PIRSF" id="PIRSF028162">
    <property type="entry name" value="BcbE_prd"/>
    <property type="match status" value="1"/>
</dbReference>
<dbReference type="InterPro" id="IPR029044">
    <property type="entry name" value="Nucleotide-diphossugar_trans"/>
</dbReference>
<name>A0ABY8GC02_9GAMM</name>
<proteinExistence type="predicted"/>
<dbReference type="RefSeq" id="WP_125258062.1">
    <property type="nucleotide sequence ID" value="NZ_CP114280.1"/>
</dbReference>
<dbReference type="CDD" id="cd04183">
    <property type="entry name" value="GT2_BcE_like"/>
    <property type="match status" value="1"/>
</dbReference>
<dbReference type="InterPro" id="IPR016873">
    <property type="entry name" value="Caps_polysacc_synth_BcbE_prd"/>
</dbReference>
<evidence type="ECO:0000313" key="1">
    <source>
        <dbReference type="EMBL" id="WFN57389.1"/>
    </source>
</evidence>
<keyword evidence="2" id="KW-1185">Reference proteome</keyword>
<dbReference type="Gene3D" id="3.90.550.10">
    <property type="entry name" value="Spore Coat Polysaccharide Biosynthesis Protein SpsA, Chain A"/>
    <property type="match status" value="1"/>
</dbReference>
<organism evidence="1 2">
    <name type="scientific">Dickeya lacustris</name>
    <dbReference type="NCBI Taxonomy" id="2259638"/>
    <lineage>
        <taxon>Bacteria</taxon>
        <taxon>Pseudomonadati</taxon>
        <taxon>Pseudomonadota</taxon>
        <taxon>Gammaproteobacteria</taxon>
        <taxon>Enterobacterales</taxon>
        <taxon>Pectobacteriaceae</taxon>
        <taxon>Dickeya</taxon>
    </lineage>
</organism>
<accession>A0ABY8GC02</accession>
<reference evidence="1 2" key="1">
    <citation type="submission" date="2022-12" db="EMBL/GenBank/DDBJ databases">
        <title>Complete genome sequencing of Dickeya lacustris type strain LMG30899.</title>
        <authorList>
            <person name="Dobhal S."/>
            <person name="Arizala D."/>
            <person name="Arif M."/>
        </authorList>
    </citation>
    <scope>NUCLEOTIDE SEQUENCE [LARGE SCALE GENOMIC DNA]</scope>
    <source>
        <strain evidence="1 2">LMG30899</strain>
    </source>
</reference>
<protein>
    <submittedName>
        <fullName evidence="1">Glycosyltransferase family 2 protein</fullName>
    </submittedName>
</protein>
<dbReference type="EMBL" id="CP114280">
    <property type="protein sequence ID" value="WFN57389.1"/>
    <property type="molecule type" value="Genomic_DNA"/>
</dbReference>
<dbReference type="SUPFAM" id="SSF53448">
    <property type="entry name" value="Nucleotide-diphospho-sugar transferases"/>
    <property type="match status" value="1"/>
</dbReference>
<sequence>MKKTNIVITMAGRGSRFYDAGYTVPKYEIVAHGRSLFDWSMLSLSNFICDEARFVFVCLAENHSADYVRTQCAALGIKDAHVLELEGLTDGQATSAYLSKHLWHPDASLLVYNIDTFVEPAALHPNDIQSGADGWVPCFQVPGDHWSFVQIGQDGWATQVAEKKRISDYASIGLYWFANAAEYVEAYDKFFADSANLVKGERYIAPLYQQLIAEGKKIAIADLPTKQVHVLGTPAELDIFLANKDIADV</sequence>